<dbReference type="EMBL" id="UINC01001391">
    <property type="protein sequence ID" value="SUZ79536.1"/>
    <property type="molecule type" value="Genomic_DNA"/>
</dbReference>
<organism evidence="1">
    <name type="scientific">marine metagenome</name>
    <dbReference type="NCBI Taxonomy" id="408172"/>
    <lineage>
        <taxon>unclassified sequences</taxon>
        <taxon>metagenomes</taxon>
        <taxon>ecological metagenomes</taxon>
    </lineage>
</organism>
<proteinExistence type="predicted"/>
<sequence length="411" mass="46161">MASKEPKENPNTPNINFIGFQKQLREIAKDIKQSNKKTGLNKIFGGKRENPLVDGSILLSEAPDNKEVSKLIKNLDNNPTNSLARLRLVNVVLGVRKDHHLQTHLDMMLQASIPIYLGDISPTFLQAVVHAYRSYLERLANIHKHTMMAIRSEELKNVNMSGIDVDDEFTEDENVDDMASVKTEIQIAEALIENCESVIQNIKTKMTLSLSHEEIEELIAGEKASSSFFGGVEEKVDPNKQNMIISKAVQAIEMLKQIPLLQGAGLDLAQQLGRIDNKLTYPLVMEGRIHMQALNYQLLRVESGDRSAQENMAPVYNLAVVAYRKALKLTSKKTPKKADLPVLTEFGNITFYGFIHRDRMRFTEEGIKTLVKLGKDSVDAAVNIDDRFVPLQKRLETSMNELTGHEAEVQS</sequence>
<reference evidence="1" key="1">
    <citation type="submission" date="2018-05" db="EMBL/GenBank/DDBJ databases">
        <authorList>
            <person name="Lanie J.A."/>
            <person name="Ng W.-L."/>
            <person name="Kazmierczak K.M."/>
            <person name="Andrzejewski T.M."/>
            <person name="Davidsen T.M."/>
            <person name="Wayne K.J."/>
            <person name="Tettelin H."/>
            <person name="Glass J.I."/>
            <person name="Rusch D."/>
            <person name="Podicherti R."/>
            <person name="Tsui H.-C.T."/>
            <person name="Winkler M.E."/>
        </authorList>
    </citation>
    <scope>NUCLEOTIDE SEQUENCE</scope>
</reference>
<evidence type="ECO:0000313" key="1">
    <source>
        <dbReference type="EMBL" id="SUZ79536.1"/>
    </source>
</evidence>
<name>A0A381QJL9_9ZZZZ</name>
<protein>
    <submittedName>
        <fullName evidence="1">Uncharacterized protein</fullName>
    </submittedName>
</protein>
<accession>A0A381QJL9</accession>
<dbReference type="AlphaFoldDB" id="A0A381QJL9"/>
<gene>
    <name evidence="1" type="ORF">METZ01_LOCUS32390</name>
</gene>